<organism evidence="4">
    <name type="scientific">freshwater metagenome</name>
    <dbReference type="NCBI Taxonomy" id="449393"/>
    <lineage>
        <taxon>unclassified sequences</taxon>
        <taxon>metagenomes</taxon>
        <taxon>ecological metagenomes</taxon>
    </lineage>
</organism>
<accession>A0A6J7Q7R4</accession>
<dbReference type="InterPro" id="IPR006674">
    <property type="entry name" value="HD_domain"/>
</dbReference>
<protein>
    <submittedName>
        <fullName evidence="4">Unannotated protein</fullName>
    </submittedName>
</protein>
<dbReference type="PANTHER" id="PTHR40202:SF1">
    <property type="entry name" value="HD DOMAIN-CONTAINING PROTEIN"/>
    <property type="match status" value="1"/>
</dbReference>
<dbReference type="Gene3D" id="1.10.3210.10">
    <property type="entry name" value="Hypothetical protein af1432"/>
    <property type="match status" value="1"/>
</dbReference>
<evidence type="ECO:0000313" key="4">
    <source>
        <dbReference type="EMBL" id="CAB5013780.1"/>
    </source>
</evidence>
<dbReference type="InterPro" id="IPR052567">
    <property type="entry name" value="OP_Dioxygenase"/>
</dbReference>
<proteinExistence type="predicted"/>
<dbReference type="SUPFAM" id="SSF109604">
    <property type="entry name" value="HD-domain/PDEase-like"/>
    <property type="match status" value="1"/>
</dbReference>
<dbReference type="PANTHER" id="PTHR40202">
    <property type="match status" value="1"/>
</dbReference>
<evidence type="ECO:0000259" key="1">
    <source>
        <dbReference type="Pfam" id="PF01966"/>
    </source>
</evidence>
<sequence length="184" mass="20956">MSTFTRMDESTPEQWAVIGEETMSNQSRVAESVLSMLQSLETITDGFAVNQLVHSLQTATRAERDGADDEMIIASLCHDIGKSISVPNHPMIAAEILRPYVRPEIYFVIKAHQDFQGRHYYSHFGGDPNARDQYQDEPWFALAAQFADDWDQVAFDPDYDTLPLEHFEPRVRTLFASARFALPE</sequence>
<dbReference type="AlphaFoldDB" id="A0A6J7Q7R4"/>
<dbReference type="InterPro" id="IPR003607">
    <property type="entry name" value="HD/PDEase_dom"/>
</dbReference>
<evidence type="ECO:0000313" key="2">
    <source>
        <dbReference type="EMBL" id="CAB4910407.1"/>
    </source>
</evidence>
<gene>
    <name evidence="2" type="ORF">UFOPK3605_01066</name>
    <name evidence="3" type="ORF">UFOPK3897_01429</name>
    <name evidence="4" type="ORF">UFOPK4121_00204</name>
</gene>
<dbReference type="EMBL" id="CAFBOF010000046">
    <property type="protein sequence ID" value="CAB4986070.1"/>
    <property type="molecule type" value="Genomic_DNA"/>
</dbReference>
<evidence type="ECO:0000313" key="3">
    <source>
        <dbReference type="EMBL" id="CAB4986070.1"/>
    </source>
</evidence>
<feature type="domain" description="HD" evidence="1">
    <location>
        <begin position="54"/>
        <end position="153"/>
    </location>
</feature>
<reference evidence="4" key="1">
    <citation type="submission" date="2020-05" db="EMBL/GenBank/DDBJ databases">
        <authorList>
            <person name="Chiriac C."/>
            <person name="Salcher M."/>
            <person name="Ghai R."/>
            <person name="Kavagutti S V."/>
        </authorList>
    </citation>
    <scope>NUCLEOTIDE SEQUENCE</scope>
</reference>
<name>A0A6J7Q7R4_9ZZZZ</name>
<dbReference type="Pfam" id="PF01966">
    <property type="entry name" value="HD"/>
    <property type="match status" value="1"/>
</dbReference>
<dbReference type="EMBL" id="CAFBMM010000055">
    <property type="protein sequence ID" value="CAB4910407.1"/>
    <property type="molecule type" value="Genomic_DNA"/>
</dbReference>
<dbReference type="EMBL" id="CAFBPQ010000002">
    <property type="protein sequence ID" value="CAB5013780.1"/>
    <property type="molecule type" value="Genomic_DNA"/>
</dbReference>
<dbReference type="CDD" id="cd00077">
    <property type="entry name" value="HDc"/>
    <property type="match status" value="1"/>
</dbReference>